<feature type="transmembrane region" description="Helical" evidence="3">
    <location>
        <begin position="106"/>
        <end position="124"/>
    </location>
</feature>
<feature type="domain" description="EamA" evidence="4">
    <location>
        <begin position="155"/>
        <end position="282"/>
    </location>
</feature>
<comment type="similarity">
    <text evidence="1">Belongs to the EamA transporter family.</text>
</comment>
<organism evidence="5 6">
    <name type="scientific">Thermobifida fusca TM51</name>
    <dbReference type="NCBI Taxonomy" id="1169414"/>
    <lineage>
        <taxon>Bacteria</taxon>
        <taxon>Bacillati</taxon>
        <taxon>Actinomycetota</taxon>
        <taxon>Actinomycetes</taxon>
        <taxon>Streptosporangiales</taxon>
        <taxon>Nocardiopsidaceae</taxon>
        <taxon>Thermobifida</taxon>
    </lineage>
</organism>
<evidence type="ECO:0000313" key="5">
    <source>
        <dbReference type="EMBL" id="EOR71496.1"/>
    </source>
</evidence>
<dbReference type="PANTHER" id="PTHR22911:SF37">
    <property type="entry name" value="THREONINE_HOMOSERINE EXPORTER RHTA"/>
    <property type="match status" value="1"/>
</dbReference>
<proteinExistence type="inferred from homology"/>
<dbReference type="InterPro" id="IPR037185">
    <property type="entry name" value="EmrE-like"/>
</dbReference>
<accession>A0A9P2TC11</accession>
<dbReference type="EMBL" id="AOSG01000035">
    <property type="protein sequence ID" value="EOR71496.1"/>
    <property type="molecule type" value="Genomic_DNA"/>
</dbReference>
<feature type="transmembrane region" description="Helical" evidence="3">
    <location>
        <begin position="154"/>
        <end position="174"/>
    </location>
</feature>
<feature type="transmembrane region" description="Helical" evidence="3">
    <location>
        <begin position="214"/>
        <end position="232"/>
    </location>
</feature>
<dbReference type="GO" id="GO:0005886">
    <property type="term" value="C:plasma membrane"/>
    <property type="evidence" value="ECO:0007669"/>
    <property type="project" value="TreeGrafter"/>
</dbReference>
<dbReference type="RefSeq" id="WP_011291859.1">
    <property type="nucleotide sequence ID" value="NZ_AOSG01000035.1"/>
</dbReference>
<evidence type="ECO:0000313" key="6">
    <source>
        <dbReference type="Proteomes" id="UP000014184"/>
    </source>
</evidence>
<sequence length="330" mass="34051">MILSFVSLVRHAHLRVPAPLLTVLSLVLLHMGSAGAVHLFAIAGPLEVTWLRLSWAALLLFAVGGRPLLRAARAATWSDLAATAALGVVSAGMTLLFSLALDRIPLGTAAAIEFLGPLTVSVLALRRRRDLLWIVLAVAGVLLLTRPWHGEADLLGIAFGLGGAVCVALYIVFSQTVGSRLGVLPGLTLAMTVSALVTAPLGLPGAMAAADRHLVAATLGLALIYPLLPLLLEMVSLQRMNRGTFGILVSVDPAIGLLIGLLLIGQVPVPLQVAGMALVVAAGLGATRGTSGRTRGGADPHATDGEPEDRTPDRPAPDDAGHHTTDPVTV</sequence>
<keyword evidence="6" id="KW-1185">Reference proteome</keyword>
<dbReference type="Pfam" id="PF00892">
    <property type="entry name" value="EamA"/>
    <property type="match status" value="1"/>
</dbReference>
<evidence type="ECO:0000256" key="2">
    <source>
        <dbReference type="SAM" id="MobiDB-lite"/>
    </source>
</evidence>
<name>A0A9P2TC11_THEFU</name>
<dbReference type="Proteomes" id="UP000014184">
    <property type="component" value="Unassembled WGS sequence"/>
</dbReference>
<feature type="transmembrane region" description="Helical" evidence="3">
    <location>
        <begin position="131"/>
        <end position="148"/>
    </location>
</feature>
<gene>
    <name evidence="5" type="ORF">TM51_07491</name>
</gene>
<reference evidence="5 6" key="1">
    <citation type="journal article" date="2013" name="Genome Announc.">
        <title>Draft Genome Sequence of the Lignocellulose Decomposer Thermobifida fusca Strain TM51.</title>
        <authorList>
            <person name="Toth A."/>
            <person name="Barna T."/>
            <person name="Nagy I."/>
            <person name="Horvath B."/>
            <person name="Nagy I."/>
            <person name="Tancsics A."/>
            <person name="Kriszt B."/>
            <person name="Baka E."/>
            <person name="Fekete C."/>
            <person name="Kukolya J."/>
        </authorList>
    </citation>
    <scope>NUCLEOTIDE SEQUENCE [LARGE SCALE GENOMIC DNA]</scope>
    <source>
        <strain evidence="5 6">TM51</strain>
    </source>
</reference>
<comment type="caution">
    <text evidence="5">The sequence shown here is derived from an EMBL/GenBank/DDBJ whole genome shotgun (WGS) entry which is preliminary data.</text>
</comment>
<feature type="transmembrane region" description="Helical" evidence="3">
    <location>
        <begin position="269"/>
        <end position="287"/>
    </location>
</feature>
<feature type="region of interest" description="Disordered" evidence="2">
    <location>
        <begin position="288"/>
        <end position="330"/>
    </location>
</feature>
<feature type="transmembrane region" description="Helical" evidence="3">
    <location>
        <begin position="244"/>
        <end position="263"/>
    </location>
</feature>
<dbReference type="InterPro" id="IPR000620">
    <property type="entry name" value="EamA_dom"/>
</dbReference>
<dbReference type="AlphaFoldDB" id="A0A9P2TC11"/>
<dbReference type="PANTHER" id="PTHR22911">
    <property type="entry name" value="ACYL-MALONYL CONDENSING ENZYME-RELATED"/>
    <property type="match status" value="1"/>
</dbReference>
<keyword evidence="3" id="KW-0472">Membrane</keyword>
<keyword evidence="3" id="KW-0812">Transmembrane</keyword>
<keyword evidence="3" id="KW-1133">Transmembrane helix</keyword>
<dbReference type="SUPFAM" id="SSF103481">
    <property type="entry name" value="Multidrug resistance efflux transporter EmrE"/>
    <property type="match status" value="1"/>
</dbReference>
<protein>
    <submittedName>
        <fullName evidence="5">Integral membrane protein</fullName>
    </submittedName>
</protein>
<feature type="transmembrane region" description="Helical" evidence="3">
    <location>
        <begin position="20"/>
        <end position="43"/>
    </location>
</feature>
<feature type="transmembrane region" description="Helical" evidence="3">
    <location>
        <begin position="49"/>
        <end position="69"/>
    </location>
</feature>
<feature type="transmembrane region" description="Helical" evidence="3">
    <location>
        <begin position="181"/>
        <end position="202"/>
    </location>
</feature>
<evidence type="ECO:0000259" key="4">
    <source>
        <dbReference type="Pfam" id="PF00892"/>
    </source>
</evidence>
<evidence type="ECO:0000256" key="3">
    <source>
        <dbReference type="SAM" id="Phobius"/>
    </source>
</evidence>
<feature type="compositionally biased region" description="Basic and acidic residues" evidence="2">
    <location>
        <begin position="296"/>
        <end position="330"/>
    </location>
</feature>
<evidence type="ECO:0000256" key="1">
    <source>
        <dbReference type="ARBA" id="ARBA00007362"/>
    </source>
</evidence>
<feature type="transmembrane region" description="Helical" evidence="3">
    <location>
        <begin position="81"/>
        <end position="100"/>
    </location>
</feature>
<dbReference type="GO" id="GO:0015565">
    <property type="term" value="F:threonine efflux transmembrane transporter activity"/>
    <property type="evidence" value="ECO:0007669"/>
    <property type="project" value="TreeGrafter"/>
</dbReference>